<dbReference type="InterPro" id="IPR032054">
    <property type="entry name" value="Cdt1_C"/>
</dbReference>
<dbReference type="Gene3D" id="1.10.10.1420">
    <property type="entry name" value="DNA replication factor Cdt1, C-terminal WH domain"/>
    <property type="match status" value="1"/>
</dbReference>
<dbReference type="InterPro" id="IPR014939">
    <property type="entry name" value="CDT1_Gemini-bd-like"/>
</dbReference>
<dbReference type="OrthoDB" id="341730at2759"/>
<dbReference type="PANTHER" id="PTHR28637:SF13">
    <property type="entry name" value="EXPRESSED PROTEIN"/>
    <property type="match status" value="1"/>
</dbReference>
<gene>
    <name evidence="4" type="ORF">TorRG33x02_304860</name>
</gene>
<reference evidence="5" key="1">
    <citation type="submission" date="2016-06" db="EMBL/GenBank/DDBJ databases">
        <title>Parallel loss of symbiosis genes in relatives of nitrogen-fixing non-legume Parasponia.</title>
        <authorList>
            <person name="Van Velzen R."/>
            <person name="Holmer R."/>
            <person name="Bu F."/>
            <person name="Rutten L."/>
            <person name="Van Zeijl A."/>
            <person name="Liu W."/>
            <person name="Santuari L."/>
            <person name="Cao Q."/>
            <person name="Sharma T."/>
            <person name="Shen D."/>
            <person name="Roswanjaya Y."/>
            <person name="Wardhani T."/>
            <person name="Kalhor M.S."/>
            <person name="Jansen J."/>
            <person name="Van den Hoogen J."/>
            <person name="Gungor B."/>
            <person name="Hartog M."/>
            <person name="Hontelez J."/>
            <person name="Verver J."/>
            <person name="Yang W.-C."/>
            <person name="Schijlen E."/>
            <person name="Repin R."/>
            <person name="Schilthuizen M."/>
            <person name="Schranz E."/>
            <person name="Heidstra R."/>
            <person name="Miyata K."/>
            <person name="Fedorova E."/>
            <person name="Kohlen W."/>
            <person name="Bisseling T."/>
            <person name="Smit S."/>
            <person name="Geurts R."/>
        </authorList>
    </citation>
    <scope>NUCLEOTIDE SEQUENCE [LARGE SCALE GENOMIC DNA]</scope>
    <source>
        <strain evidence="5">cv. RG33-2</strain>
    </source>
</reference>
<evidence type="ECO:0000313" key="4">
    <source>
        <dbReference type="EMBL" id="PON53614.1"/>
    </source>
</evidence>
<dbReference type="Pfam" id="PF08839">
    <property type="entry name" value="CDT1"/>
    <property type="match status" value="1"/>
</dbReference>
<comment type="caution">
    <text evidence="4">The sequence shown here is derived from an EMBL/GenBank/DDBJ whole genome shotgun (WGS) entry which is preliminary data.</text>
</comment>
<evidence type="ECO:0000313" key="5">
    <source>
        <dbReference type="Proteomes" id="UP000237000"/>
    </source>
</evidence>
<keyword evidence="2" id="KW-0131">Cell cycle</keyword>
<evidence type="ECO:0000259" key="3">
    <source>
        <dbReference type="SMART" id="SM01075"/>
    </source>
</evidence>
<dbReference type="InterPro" id="IPR038090">
    <property type="entry name" value="Cdt1_C_WH_dom_sf"/>
</dbReference>
<sequence length="543" mass="60367">MNQKACVGAKQDVLDFKCKKIINSGFDSEKSTVPSAAYVNEPGMVDNKDLELNVACQTPQKTNVLSHNKVPVPVGQLKLPEKYKTIVEFYDSMCCSLKLLGLCKRLPTFENVSTQIGVLTKRNFSYRHLAQIKYILPEALQIEKILIHDKKTLSMKSDMKITLLFDTVEGHSEVSDFIALSQVFSLRLYNFCSTHPEASDVPEAVLPEPFIQRNQINIPNKLLSDCYVKSEPDLIEPELLSEKDYPNAHFSRHFSQNAVVENEKTQDLVSIVHPPLNGLDKQDCKKEQQGESNCITSQDTNNGHGMPKKFPGTCCKSVSIHPQLQPDSPQSSVGISTAENPLADLTSGTLMIETPSQSIPRRLVSSYDVSHKIMSSQSSTPGCKPAKRVLNFFHVEGDESASSEESADKSKCDENVCHGISHTSEGFSEDGDTLGSSSAPQERQVCDSMCQNISSSLVDMIALIHSIFKSANCFPITKEELVHKIIINNLDIVEKREVEEQIDLLERLVPDWIYKELAPSGDIMYNIKDVSDLDSIQAKLITI</sequence>
<dbReference type="InterPro" id="IPR045173">
    <property type="entry name" value="Cdt1"/>
</dbReference>
<accession>A0A2P5BXU7</accession>
<dbReference type="InterPro" id="IPR036390">
    <property type="entry name" value="WH_DNA-bd_sf"/>
</dbReference>
<dbReference type="SMART" id="SM01075">
    <property type="entry name" value="CDT1"/>
    <property type="match status" value="1"/>
</dbReference>
<name>A0A2P5BXU7_TREOI</name>
<dbReference type="Pfam" id="PF16679">
    <property type="entry name" value="CDT1_C"/>
    <property type="match status" value="1"/>
</dbReference>
<keyword evidence="5" id="KW-1185">Reference proteome</keyword>
<dbReference type="STRING" id="63057.A0A2P5BXU7"/>
<feature type="domain" description="CDT1 Geminin-binding" evidence="3">
    <location>
        <begin position="79"/>
        <end position="208"/>
    </location>
</feature>
<dbReference type="Proteomes" id="UP000237000">
    <property type="component" value="Unassembled WGS sequence"/>
</dbReference>
<dbReference type="GO" id="GO:0030174">
    <property type="term" value="P:regulation of DNA-templated DNA replication initiation"/>
    <property type="evidence" value="ECO:0007669"/>
    <property type="project" value="InterPro"/>
</dbReference>
<dbReference type="PANTHER" id="PTHR28637">
    <property type="entry name" value="DNA REPLICATION FACTOR CDT1"/>
    <property type="match status" value="1"/>
</dbReference>
<comment type="similarity">
    <text evidence="1">Belongs to the Cdt1 family.</text>
</comment>
<dbReference type="EMBL" id="JXTC01000442">
    <property type="protein sequence ID" value="PON53614.1"/>
    <property type="molecule type" value="Genomic_DNA"/>
</dbReference>
<dbReference type="GO" id="GO:0071163">
    <property type="term" value="P:DNA replication preinitiation complex assembly"/>
    <property type="evidence" value="ECO:0007669"/>
    <property type="project" value="InterPro"/>
</dbReference>
<dbReference type="GO" id="GO:0005634">
    <property type="term" value="C:nucleus"/>
    <property type="evidence" value="ECO:0007669"/>
    <property type="project" value="TreeGrafter"/>
</dbReference>
<dbReference type="AlphaFoldDB" id="A0A2P5BXU7"/>
<dbReference type="InParanoid" id="A0A2P5BXU7"/>
<dbReference type="GO" id="GO:0000278">
    <property type="term" value="P:mitotic cell cycle"/>
    <property type="evidence" value="ECO:0007669"/>
    <property type="project" value="TreeGrafter"/>
</dbReference>
<protein>
    <submittedName>
        <fullName evidence="4">DNA replication factor</fullName>
    </submittedName>
</protein>
<evidence type="ECO:0000256" key="2">
    <source>
        <dbReference type="ARBA" id="ARBA00023306"/>
    </source>
</evidence>
<dbReference type="GO" id="GO:0000076">
    <property type="term" value="P:DNA replication checkpoint signaling"/>
    <property type="evidence" value="ECO:0007669"/>
    <property type="project" value="TreeGrafter"/>
</dbReference>
<organism evidence="4 5">
    <name type="scientific">Trema orientale</name>
    <name type="common">Charcoal tree</name>
    <name type="synonym">Celtis orientalis</name>
    <dbReference type="NCBI Taxonomy" id="63057"/>
    <lineage>
        <taxon>Eukaryota</taxon>
        <taxon>Viridiplantae</taxon>
        <taxon>Streptophyta</taxon>
        <taxon>Embryophyta</taxon>
        <taxon>Tracheophyta</taxon>
        <taxon>Spermatophyta</taxon>
        <taxon>Magnoliopsida</taxon>
        <taxon>eudicotyledons</taxon>
        <taxon>Gunneridae</taxon>
        <taxon>Pentapetalae</taxon>
        <taxon>rosids</taxon>
        <taxon>fabids</taxon>
        <taxon>Rosales</taxon>
        <taxon>Cannabaceae</taxon>
        <taxon>Trema</taxon>
    </lineage>
</organism>
<dbReference type="GO" id="GO:0070182">
    <property type="term" value="F:DNA polymerase binding"/>
    <property type="evidence" value="ECO:0007669"/>
    <property type="project" value="TreeGrafter"/>
</dbReference>
<dbReference type="GO" id="GO:0003677">
    <property type="term" value="F:DNA binding"/>
    <property type="evidence" value="ECO:0007669"/>
    <property type="project" value="InterPro"/>
</dbReference>
<dbReference type="SUPFAM" id="SSF46785">
    <property type="entry name" value="Winged helix' DNA-binding domain"/>
    <property type="match status" value="1"/>
</dbReference>
<dbReference type="CDD" id="cd08674">
    <property type="entry name" value="Cdt1_m"/>
    <property type="match status" value="1"/>
</dbReference>
<evidence type="ECO:0000256" key="1">
    <source>
        <dbReference type="ARBA" id="ARBA00008356"/>
    </source>
</evidence>
<proteinExistence type="inferred from homology"/>